<protein>
    <submittedName>
        <fullName evidence="2">Uncharacterized protein</fullName>
    </submittedName>
</protein>
<reference evidence="2 3" key="1">
    <citation type="submission" date="2020-11" db="EMBL/GenBank/DDBJ databases">
        <title>Kefir isolates.</title>
        <authorList>
            <person name="Marcisauskas S."/>
            <person name="Kim Y."/>
            <person name="Blasche S."/>
        </authorList>
    </citation>
    <scope>NUCLEOTIDE SEQUENCE [LARGE SCALE GENOMIC DNA]</scope>
    <source>
        <strain evidence="2 3">OG2</strain>
    </source>
</reference>
<evidence type="ECO:0000313" key="3">
    <source>
        <dbReference type="Proteomes" id="UP000750334"/>
    </source>
</evidence>
<evidence type="ECO:0000313" key="2">
    <source>
        <dbReference type="EMBL" id="KAG0672648.1"/>
    </source>
</evidence>
<accession>A0A9P6WF94</accession>
<keyword evidence="3" id="KW-1185">Reference proteome</keyword>
<dbReference type="AlphaFoldDB" id="A0A9P6WF94"/>
<name>A0A9P6WF94_MAUEX</name>
<comment type="caution">
    <text evidence="2">The sequence shown here is derived from an EMBL/GenBank/DDBJ whole genome shotgun (WGS) entry which is preliminary data.</text>
</comment>
<dbReference type="OrthoDB" id="4066910at2759"/>
<evidence type="ECO:0000256" key="1">
    <source>
        <dbReference type="SAM" id="MobiDB-lite"/>
    </source>
</evidence>
<sequence>MFGSSYNRSLSDLPLFHEIKIQYEKEKEKDKRIKGNLTRDPTSKGPIDESNYSGIRQNSCLHSLNSYNAIKAGPINYPIRNYKGKIDYLSVEIHKENKRRDRLRSLGTKIFKPVGFETKRKSESKDNEIEKPLGQILANSIYDSLWNRTSMNHLSGHGSPFLFQGCTSPSMEHDMSDTENQASNMSLECVDGVGNGNPPGLNFRFHESFHTSHEPVHENVESVRLDNANILGLTIEEEAESKASEESKEEEDAYYDDDDSGSWDEDHAVCYDDDDDV</sequence>
<dbReference type="Proteomes" id="UP000750334">
    <property type="component" value="Unassembled WGS sequence"/>
</dbReference>
<dbReference type="EMBL" id="PUHR01000001">
    <property type="protein sequence ID" value="KAG0672648.1"/>
    <property type="molecule type" value="Genomic_DNA"/>
</dbReference>
<organism evidence="2 3">
    <name type="scientific">Maudiozyma exigua</name>
    <name type="common">Yeast</name>
    <name type="synonym">Kazachstania exigua</name>
    <dbReference type="NCBI Taxonomy" id="34358"/>
    <lineage>
        <taxon>Eukaryota</taxon>
        <taxon>Fungi</taxon>
        <taxon>Dikarya</taxon>
        <taxon>Ascomycota</taxon>
        <taxon>Saccharomycotina</taxon>
        <taxon>Saccharomycetes</taxon>
        <taxon>Saccharomycetales</taxon>
        <taxon>Saccharomycetaceae</taxon>
        <taxon>Maudiozyma</taxon>
    </lineage>
</organism>
<proteinExistence type="predicted"/>
<feature type="region of interest" description="Disordered" evidence="1">
    <location>
        <begin position="236"/>
        <end position="277"/>
    </location>
</feature>
<gene>
    <name evidence="2" type="ORF">C6P45_000079</name>
</gene>
<feature type="region of interest" description="Disordered" evidence="1">
    <location>
        <begin position="27"/>
        <end position="51"/>
    </location>
</feature>
<feature type="compositionally biased region" description="Acidic residues" evidence="1">
    <location>
        <begin position="247"/>
        <end position="263"/>
    </location>
</feature>